<proteinExistence type="predicted"/>
<dbReference type="EMBL" id="CP001357">
    <property type="protein sequence ID" value="ACN84891.1"/>
    <property type="molecule type" value="Genomic_DNA"/>
</dbReference>
<gene>
    <name evidence="1" type="ordered locus">BHWA1_02437</name>
</gene>
<reference evidence="1 2" key="1">
    <citation type="journal article" date="2009" name="PLoS ONE">
        <title>Genome sequence of the pathogenic intestinal spirochete Brachyspira hyodysenteriae reveals adaptations to its lifestyle in the porcine large intestine.</title>
        <authorList>
            <person name="Bellgard M.I."/>
            <person name="Wanchanthuek P."/>
            <person name="La T."/>
            <person name="Ryan K."/>
            <person name="Moolhuijzen P."/>
            <person name="Albertyn Z."/>
            <person name="Shaban B."/>
            <person name="Motro Y."/>
            <person name="Dunn D.S."/>
            <person name="Schibeci D."/>
            <person name="Hunter A."/>
            <person name="Barrero R."/>
            <person name="Phillips N.D."/>
            <person name="Hampson D.J."/>
        </authorList>
    </citation>
    <scope>NUCLEOTIDE SEQUENCE [LARGE SCALE GENOMIC DNA]</scope>
    <source>
        <strain evidence="2">ATCC 49526 / WA1</strain>
    </source>
</reference>
<keyword evidence="2" id="KW-1185">Reference proteome</keyword>
<accession>A0A3B6VGG8</accession>
<sequence length="584" mass="68148">MELYMKNIKLKNNSFYLISLLLITLLYCIITQFLFPMFSVMKMNFSIIDILYIYLFSIISYILSDKNKYISYFFIIVAVFSFFAIEPLGITIEAKPLFFTDMPDLYPSLIEVLPLYMKIITISATTLYFGLLFAYALYFIYRLIKMYKINIKKAVIMTLIVAAVTYISFFRNIKMDSIYVDYISIANKYGIINTISYRISYDKFMKVNADIESVKEAINILKEAESKRDISHLILSYDTDKKRDVFLIFLESFYDYEHFLPLLDKDPFPKEYREWASNSSKVGPNDGYGSLFARTSGLTGTSPIFPKKQKTPIYTTLPYLMKENGYHTIALEESDVTYYLDALFPNIGIDEVIFNLGLTNIKNYIKTNDFDEPVFVTGFTFMGHAGSHVENDLDVYENNKRFMEKIDKRDIPVLVETMENSALSAKDIIDTKNVILEKYPDALIIFKHDHLYPYLKTIIHNSNIDDSIKEDFFYSYDISPILIWNGTNGYYKFEENGFPPENIPMFIAANTKANYTNSVISLMYKDNTDGIIRFYNSFYTNDNGKIVRVEIDRNSLSYKLNNAQRILSEDLFRGKKYFYKCIDN</sequence>
<dbReference type="AlphaFoldDB" id="A0A3B6VGG8"/>
<organism evidence="1 2">
    <name type="scientific">Brachyspira hyodysenteriae (strain ATCC 49526 / WA1)</name>
    <dbReference type="NCBI Taxonomy" id="565034"/>
    <lineage>
        <taxon>Bacteria</taxon>
        <taxon>Pseudomonadati</taxon>
        <taxon>Spirochaetota</taxon>
        <taxon>Spirochaetia</taxon>
        <taxon>Brachyspirales</taxon>
        <taxon>Brachyspiraceae</taxon>
        <taxon>Brachyspira</taxon>
    </lineage>
</organism>
<dbReference type="KEGG" id="bhy:BHWA1_02437"/>
<dbReference type="STRING" id="565034.BHWA1_02437"/>
<dbReference type="Proteomes" id="UP000001803">
    <property type="component" value="Chromosome"/>
</dbReference>
<evidence type="ECO:0008006" key="3">
    <source>
        <dbReference type="Google" id="ProtNLM"/>
    </source>
</evidence>
<name>A0A3B6VGG8_BRAHW</name>
<evidence type="ECO:0000313" key="2">
    <source>
        <dbReference type="Proteomes" id="UP000001803"/>
    </source>
</evidence>
<protein>
    <recommendedName>
        <fullName evidence="3">Sulfatase</fullName>
    </recommendedName>
</protein>
<dbReference type="SUPFAM" id="SSF53649">
    <property type="entry name" value="Alkaline phosphatase-like"/>
    <property type="match status" value="1"/>
</dbReference>
<dbReference type="InterPro" id="IPR017850">
    <property type="entry name" value="Alkaline_phosphatase_core_sf"/>
</dbReference>
<evidence type="ECO:0000313" key="1">
    <source>
        <dbReference type="EMBL" id="ACN84891.1"/>
    </source>
</evidence>